<dbReference type="Proteomes" id="UP001057452">
    <property type="component" value="Chromosome 22"/>
</dbReference>
<sequence length="1273" mass="145859">MPPKKQQVRPRAANISSSLDLESEDISLETTVPTTEDLSSSDEQRDGSQKVTRQLIERKELLHSVQLLKIELSQKNLIIDNMKADHMSKVEELEERLNDAMHQKQMFALRLDSQLKLNQEENRKQQTLRKQEMEAILLRQQQLEETNRQLCEKSGELRRSLRDLDLPRDRYHELRDLPDDKLSIQEYVSMRFYEVVTPLRAQLSELSVKRGTLTEDLDTHRTQMRALMESYEEERRLRTELELRSQRLTLELADTKQQIQEGDYRRENYPAIKRERDNFEAELKDFKRRFETLDLTHTAVTRERNTLSKEVATLQQSVSLLQKDKDYLHRQNMELSVRCAHEEDRLERLQVQLEDTKKAREDAYEKYVASRDHYKSEYETKLREELENIRLKTSQEIDNLQRTSREMYERENRNLREARDNAVLEKDRAVVAERDAQSRYDQLLEQFRQLQLGTDSRVSDLSNQAKLHSFEAERAQMVKEETAKTLAQCQVECEKQQRKLELLTQEFYQLQSSSEKRLAELHAHNAEQASRLETYEKLEQELDQVTMQAAEIENEEEAERVLFSYGYGANVPTTAKRRLKQSVHLARRVLQLERLNTSLRRELERHQSQAGQISDELLAANQLLQQTQQPYSYLIETVKQRDTQINTLKERLSSLQDEVSSLRKERTALQQVKNNMAADLERLLNHREELAVMKQVLISMRSGQGDAVTLLESDKAAGKHQSKRINRTTEEESPNKPKPTVFQEIETLWAAEKDERSLAALHPCFMAATLAMSGGGHEDPFYPLQKAALPAGFPLEDSLLFGLDCKITETDKTGHNDYAQAKFEMDRYLSPQSLPLQTHSESQQKNQRDCVSALDQFFTDNHTGGPYTLNMNLYLPDAAYLRMGLCQQVRPPQQQNHTGLTQIKTESAPPCFSPNIQLHCSNTTPTSSCSTSGHGPGSSAMETSAINMTLTGLPDFTSVFNHAGGGRGDESVPEVFIKQEMSPQFEQHALHHHDNSGSLFQLLNSGLDHHHGNGMEAQHHHHHHHHQQIQHTSTIHTPFHDMPVASSASQQEQTAKPAYCGLGGRVYTHPHAQAHPHFLQHQTPYLPPSPPSSEPGSPDRQKELLHTMSPPPSYAATIASKLAGSPPGIGPGPGPDSLALPLTTAPTPSPGQASGVPQVPATTPTPAQNTMSARYNRRNNPDLEKRRIHHCDYPGCKKVYTKSSHLKAHLRTHTGEKPYRCTWDSCDWRFARSDELTRHFRKHTGAKPFQCAVCSRSFSRSDHLALHMKRHLN</sequence>
<protein>
    <submittedName>
        <fullName evidence="1">Uncharacterized protein</fullName>
    </submittedName>
</protein>
<evidence type="ECO:0000313" key="2">
    <source>
        <dbReference type="Proteomes" id="UP001057452"/>
    </source>
</evidence>
<accession>A0ACB9WIP7</accession>
<organism evidence="1 2">
    <name type="scientific">Chaenocephalus aceratus</name>
    <name type="common">Blackfin icefish</name>
    <name type="synonym">Chaenichthys aceratus</name>
    <dbReference type="NCBI Taxonomy" id="36190"/>
    <lineage>
        <taxon>Eukaryota</taxon>
        <taxon>Metazoa</taxon>
        <taxon>Chordata</taxon>
        <taxon>Craniata</taxon>
        <taxon>Vertebrata</taxon>
        <taxon>Euteleostomi</taxon>
        <taxon>Actinopterygii</taxon>
        <taxon>Neopterygii</taxon>
        <taxon>Teleostei</taxon>
        <taxon>Neoteleostei</taxon>
        <taxon>Acanthomorphata</taxon>
        <taxon>Eupercaria</taxon>
        <taxon>Perciformes</taxon>
        <taxon>Notothenioidei</taxon>
        <taxon>Channichthyidae</taxon>
        <taxon>Chaenocephalus</taxon>
    </lineage>
</organism>
<comment type="caution">
    <text evidence="1">The sequence shown here is derived from an EMBL/GenBank/DDBJ whole genome shotgun (WGS) entry which is preliminary data.</text>
</comment>
<proteinExistence type="predicted"/>
<name>A0ACB9WIP7_CHAAC</name>
<evidence type="ECO:0000313" key="1">
    <source>
        <dbReference type="EMBL" id="KAI4813263.1"/>
    </source>
</evidence>
<gene>
    <name evidence="1" type="ORF">KUCAC02_024601</name>
</gene>
<keyword evidence="2" id="KW-1185">Reference proteome</keyword>
<dbReference type="EMBL" id="CM043806">
    <property type="protein sequence ID" value="KAI4813263.1"/>
    <property type="molecule type" value="Genomic_DNA"/>
</dbReference>
<reference evidence="1" key="1">
    <citation type="submission" date="2022-05" db="EMBL/GenBank/DDBJ databases">
        <title>Chromosome-level genome of Chaenocephalus aceratus.</title>
        <authorList>
            <person name="Park H."/>
        </authorList>
    </citation>
    <scope>NUCLEOTIDE SEQUENCE</scope>
    <source>
        <strain evidence="1">KU_202001</strain>
    </source>
</reference>